<dbReference type="InterPro" id="IPR002110">
    <property type="entry name" value="Ankyrin_rpt"/>
</dbReference>
<feature type="compositionally biased region" description="Pro residues" evidence="4">
    <location>
        <begin position="429"/>
        <end position="443"/>
    </location>
</feature>
<evidence type="ECO:0000256" key="2">
    <source>
        <dbReference type="ARBA" id="ARBA00023043"/>
    </source>
</evidence>
<dbReference type="OrthoDB" id="539213at2759"/>
<feature type="compositionally biased region" description="Basic and acidic residues" evidence="4">
    <location>
        <begin position="445"/>
        <end position="459"/>
    </location>
</feature>
<dbReference type="AlphaFoldDB" id="A0A0G4FNM5"/>
<dbReference type="SMART" id="SM00248">
    <property type="entry name" value="ANK"/>
    <property type="match status" value="2"/>
</dbReference>
<keyword evidence="1" id="KW-0677">Repeat</keyword>
<evidence type="ECO:0000313" key="6">
    <source>
        <dbReference type="Proteomes" id="UP000041254"/>
    </source>
</evidence>
<dbReference type="Proteomes" id="UP000041254">
    <property type="component" value="Unassembled WGS sequence"/>
</dbReference>
<evidence type="ECO:0000256" key="1">
    <source>
        <dbReference type="ARBA" id="ARBA00022737"/>
    </source>
</evidence>
<protein>
    <submittedName>
        <fullName evidence="5">Uncharacterized protein</fullName>
    </submittedName>
</protein>
<feature type="repeat" description="ANK" evidence="3">
    <location>
        <begin position="145"/>
        <end position="184"/>
    </location>
</feature>
<sequence length="666" mass="72886">MAVPLRDIVNEDSPVIPLGLLYLAIDCSWSPWNFGDGRELALPKWPCRKLHAAVLGALVSAEVGTDRRCTVFDTPPILTAVRCADSISVEVLLKNGAATHGLCLAFPVLSVPATQPSRQYETDQLEVYHQLLEHDPSLAVEEDSKGNTPIHVAAALSTRLSSDFVCSYLDLLMKHGASPSARSSGGKTPLDLAMVKGQLHVAEWLCKNVGAAEINKKPNLLGLRPLMEAGLRLSHRLRDKAPPEQIDTCKQVIRTLLEHGADTQLMHKTTPGERYACKLVQDIQQDMQGSTGTTPQQQEDDAVAARIAEELIADEKREKAKKKGKMGGKKGTRQQWPLPSTEADSSVASGAIDRDTNDQPSSSLSSADLHPGPSAPPTDAAGVVSPPPVDGESDGDESFVPVVSRRKRDRQHKQQMEALPESEKRMPLPSLPPRPAYPPPPRPPRVREDRVRGQTDRSSGDCQPLPPPPPFPLAPQPNDAASALTAPGSRHGERQVQRPDASARAVRSVSASEAEGMMDQLRQRLEEAKEETRRKEEREDELKRQLEEAQKKLAELTMQQAASSSSAATQPSTAQQRECVTCLSAPPVVMFVPCRHLCLCQPCYTKWQAHFAQQLQQAKDRQAAGSREELPKFRCAYCGHEGTHADTLPNLRRWINEPFLPETDGG</sequence>
<dbReference type="PANTHER" id="PTHR24198:SF165">
    <property type="entry name" value="ANKYRIN REPEAT-CONTAINING PROTEIN-RELATED"/>
    <property type="match status" value="1"/>
</dbReference>
<dbReference type="PANTHER" id="PTHR24198">
    <property type="entry name" value="ANKYRIN REPEAT AND PROTEIN KINASE DOMAIN-CONTAINING PROTEIN"/>
    <property type="match status" value="1"/>
</dbReference>
<name>A0A0G4FNM5_VITBC</name>
<proteinExistence type="predicted"/>
<dbReference type="VEuPathDB" id="CryptoDB:Vbra_15862"/>
<feature type="compositionally biased region" description="Basic residues" evidence="4">
    <location>
        <begin position="319"/>
        <end position="332"/>
    </location>
</feature>
<evidence type="ECO:0000313" key="5">
    <source>
        <dbReference type="EMBL" id="CEM15821.1"/>
    </source>
</evidence>
<dbReference type="Pfam" id="PF13920">
    <property type="entry name" value="zf-C3HC4_3"/>
    <property type="match status" value="1"/>
</dbReference>
<dbReference type="PhylomeDB" id="A0A0G4FNM5"/>
<dbReference type="EMBL" id="CDMY01000471">
    <property type="protein sequence ID" value="CEM15821.1"/>
    <property type="molecule type" value="Genomic_DNA"/>
</dbReference>
<feature type="compositionally biased region" description="Low complexity" evidence="4">
    <location>
        <begin position="502"/>
        <end position="515"/>
    </location>
</feature>
<dbReference type="InParanoid" id="A0A0G4FNM5"/>
<feature type="compositionally biased region" description="Polar residues" evidence="4">
    <location>
        <begin position="333"/>
        <end position="348"/>
    </location>
</feature>
<dbReference type="Pfam" id="PF12796">
    <property type="entry name" value="Ank_2"/>
    <property type="match status" value="1"/>
</dbReference>
<feature type="compositionally biased region" description="Pro residues" evidence="4">
    <location>
        <begin position="464"/>
        <end position="475"/>
    </location>
</feature>
<keyword evidence="6" id="KW-1185">Reference proteome</keyword>
<feature type="region of interest" description="Disordered" evidence="4">
    <location>
        <begin position="314"/>
        <end position="520"/>
    </location>
</feature>
<evidence type="ECO:0000256" key="3">
    <source>
        <dbReference type="PROSITE-ProRule" id="PRU00023"/>
    </source>
</evidence>
<dbReference type="Gene3D" id="3.30.40.10">
    <property type="entry name" value="Zinc/RING finger domain, C3HC4 (zinc finger)"/>
    <property type="match status" value="1"/>
</dbReference>
<reference evidence="5 6" key="1">
    <citation type="submission" date="2014-11" db="EMBL/GenBank/DDBJ databases">
        <authorList>
            <person name="Zhu J."/>
            <person name="Qi W."/>
            <person name="Song R."/>
        </authorList>
    </citation>
    <scope>NUCLEOTIDE SEQUENCE [LARGE SCALE GENOMIC DNA]</scope>
</reference>
<feature type="compositionally biased region" description="Basic residues" evidence="4">
    <location>
        <begin position="404"/>
        <end position="413"/>
    </location>
</feature>
<dbReference type="SUPFAM" id="SSF48403">
    <property type="entry name" value="Ankyrin repeat"/>
    <property type="match status" value="1"/>
</dbReference>
<dbReference type="PROSITE" id="PS50088">
    <property type="entry name" value="ANK_REPEAT"/>
    <property type="match status" value="1"/>
</dbReference>
<accession>A0A0G4FNM5</accession>
<dbReference type="Gene3D" id="1.25.40.20">
    <property type="entry name" value="Ankyrin repeat-containing domain"/>
    <property type="match status" value="1"/>
</dbReference>
<organism evidence="5 6">
    <name type="scientific">Vitrella brassicaformis (strain CCMP3155)</name>
    <dbReference type="NCBI Taxonomy" id="1169540"/>
    <lineage>
        <taxon>Eukaryota</taxon>
        <taxon>Sar</taxon>
        <taxon>Alveolata</taxon>
        <taxon>Colpodellida</taxon>
        <taxon>Vitrellaceae</taxon>
        <taxon>Vitrella</taxon>
    </lineage>
</organism>
<gene>
    <name evidence="5" type="ORF">Vbra_15862</name>
</gene>
<keyword evidence="2 3" id="KW-0040">ANK repeat</keyword>
<dbReference type="InterPro" id="IPR013083">
    <property type="entry name" value="Znf_RING/FYVE/PHD"/>
</dbReference>
<evidence type="ECO:0000256" key="4">
    <source>
        <dbReference type="SAM" id="MobiDB-lite"/>
    </source>
</evidence>
<dbReference type="InterPro" id="IPR036770">
    <property type="entry name" value="Ankyrin_rpt-contain_sf"/>
</dbReference>